<organism evidence="5">
    <name type="scientific">marine metagenome</name>
    <dbReference type="NCBI Taxonomy" id="408172"/>
    <lineage>
        <taxon>unclassified sequences</taxon>
        <taxon>metagenomes</taxon>
        <taxon>ecological metagenomes</taxon>
    </lineage>
</organism>
<dbReference type="SUPFAM" id="SSF50249">
    <property type="entry name" value="Nucleic acid-binding proteins"/>
    <property type="match status" value="1"/>
</dbReference>
<evidence type="ECO:0000256" key="2">
    <source>
        <dbReference type="ARBA" id="ARBA00022980"/>
    </source>
</evidence>
<gene>
    <name evidence="5" type="ORF">METZ01_LOCUS241732</name>
</gene>
<name>A0A382HNK6_9ZZZZ</name>
<keyword evidence="2" id="KW-0689">Ribosomal protein</keyword>
<evidence type="ECO:0000256" key="3">
    <source>
        <dbReference type="ARBA" id="ARBA00023274"/>
    </source>
</evidence>
<dbReference type="PANTHER" id="PTHR10724">
    <property type="entry name" value="30S RIBOSOMAL PROTEIN S1"/>
    <property type="match status" value="1"/>
</dbReference>
<dbReference type="AlphaFoldDB" id="A0A382HNK6"/>
<accession>A0A382HNK6</accession>
<feature type="non-terminal residue" evidence="5">
    <location>
        <position position="1"/>
    </location>
</feature>
<evidence type="ECO:0000313" key="5">
    <source>
        <dbReference type="EMBL" id="SVB88878.1"/>
    </source>
</evidence>
<proteinExistence type="inferred from homology"/>
<sequence>DVEAGQIRKGTVKTITEFGAFLSIGHPTSDGLLHSKEITWSDEYVDPNQYLRIGQSIDVLITKIFVENGVTKIGLSAKALIDPPDETIIHYKATNIFRVSNMKTHIITEKVTEIANRDDILPEVKISAIAIIKGNPDLYKEHRNTTLPKLYDDCKKQLLNHIDNLDFDYAFPLLQEYATYDISILELLEKFPEPFLFKLKSLSVDVDEQENEDNLDAFLFASNNNCSVADAREYLDISKDIFNVNNENNFELLKDRIGLEPSIILDDN</sequence>
<dbReference type="GO" id="GO:0003729">
    <property type="term" value="F:mRNA binding"/>
    <property type="evidence" value="ECO:0007669"/>
    <property type="project" value="TreeGrafter"/>
</dbReference>
<reference evidence="5" key="1">
    <citation type="submission" date="2018-05" db="EMBL/GenBank/DDBJ databases">
        <authorList>
            <person name="Lanie J.A."/>
            <person name="Ng W.-L."/>
            <person name="Kazmierczak K.M."/>
            <person name="Andrzejewski T.M."/>
            <person name="Davidsen T.M."/>
            <person name="Wayne K.J."/>
            <person name="Tettelin H."/>
            <person name="Glass J.I."/>
            <person name="Rusch D."/>
            <person name="Podicherti R."/>
            <person name="Tsui H.-C.T."/>
            <person name="Winkler M.E."/>
        </authorList>
    </citation>
    <scope>NUCLEOTIDE SEQUENCE</scope>
</reference>
<evidence type="ECO:0000256" key="1">
    <source>
        <dbReference type="ARBA" id="ARBA00006767"/>
    </source>
</evidence>
<keyword evidence="3" id="KW-0687">Ribonucleoprotein</keyword>
<dbReference type="InterPro" id="IPR003029">
    <property type="entry name" value="S1_domain"/>
</dbReference>
<dbReference type="PANTHER" id="PTHR10724:SF7">
    <property type="entry name" value="SMALL RIBOSOMAL SUBUNIT PROTEIN BS1C"/>
    <property type="match status" value="1"/>
</dbReference>
<dbReference type="Gene3D" id="2.40.50.140">
    <property type="entry name" value="Nucleic acid-binding proteins"/>
    <property type="match status" value="1"/>
</dbReference>
<dbReference type="GO" id="GO:0003735">
    <property type="term" value="F:structural constituent of ribosome"/>
    <property type="evidence" value="ECO:0007669"/>
    <property type="project" value="TreeGrafter"/>
</dbReference>
<dbReference type="InterPro" id="IPR012340">
    <property type="entry name" value="NA-bd_OB-fold"/>
</dbReference>
<dbReference type="PROSITE" id="PS50126">
    <property type="entry name" value="S1"/>
    <property type="match status" value="1"/>
</dbReference>
<comment type="similarity">
    <text evidence="1">Belongs to the bacterial ribosomal protein bS1 family.</text>
</comment>
<dbReference type="GO" id="GO:1990904">
    <property type="term" value="C:ribonucleoprotein complex"/>
    <property type="evidence" value="ECO:0007669"/>
    <property type="project" value="UniProtKB-KW"/>
</dbReference>
<dbReference type="Pfam" id="PF00575">
    <property type="entry name" value="S1"/>
    <property type="match status" value="1"/>
</dbReference>
<dbReference type="EMBL" id="UINC01062345">
    <property type="protein sequence ID" value="SVB88878.1"/>
    <property type="molecule type" value="Genomic_DNA"/>
</dbReference>
<dbReference type="InterPro" id="IPR050437">
    <property type="entry name" value="Ribos_protein_bS1-like"/>
</dbReference>
<dbReference type="GO" id="GO:0006412">
    <property type="term" value="P:translation"/>
    <property type="evidence" value="ECO:0007669"/>
    <property type="project" value="TreeGrafter"/>
</dbReference>
<dbReference type="GO" id="GO:0005840">
    <property type="term" value="C:ribosome"/>
    <property type="evidence" value="ECO:0007669"/>
    <property type="project" value="UniProtKB-KW"/>
</dbReference>
<feature type="domain" description="S1 motif" evidence="4">
    <location>
        <begin position="5"/>
        <end position="78"/>
    </location>
</feature>
<protein>
    <recommendedName>
        <fullName evidence="4">S1 motif domain-containing protein</fullName>
    </recommendedName>
</protein>
<dbReference type="SMART" id="SM00316">
    <property type="entry name" value="S1"/>
    <property type="match status" value="1"/>
</dbReference>
<evidence type="ECO:0000259" key="4">
    <source>
        <dbReference type="PROSITE" id="PS50126"/>
    </source>
</evidence>